<feature type="non-terminal residue" evidence="8">
    <location>
        <position position="363"/>
    </location>
</feature>
<keyword evidence="3 6" id="KW-0812">Transmembrane</keyword>
<feature type="transmembrane region" description="Helical" evidence="6">
    <location>
        <begin position="248"/>
        <end position="267"/>
    </location>
</feature>
<feature type="transmembrane region" description="Helical" evidence="6">
    <location>
        <begin position="94"/>
        <end position="114"/>
    </location>
</feature>
<dbReference type="InterPro" id="IPR000326">
    <property type="entry name" value="PAP2/HPO"/>
</dbReference>
<keyword evidence="9" id="KW-1185">Reference proteome</keyword>
<evidence type="ECO:0000256" key="3">
    <source>
        <dbReference type="ARBA" id="ARBA00022692"/>
    </source>
</evidence>
<feature type="transmembrane region" description="Helical" evidence="6">
    <location>
        <begin position="279"/>
        <end position="297"/>
    </location>
</feature>
<reference evidence="8" key="1">
    <citation type="submission" date="2018-05" db="EMBL/GenBank/DDBJ databases">
        <title>Draft genome of Mucuna pruriens seed.</title>
        <authorList>
            <person name="Nnadi N.E."/>
            <person name="Vos R."/>
            <person name="Hasami M.H."/>
            <person name="Devisetty U.K."/>
            <person name="Aguiy J.C."/>
        </authorList>
    </citation>
    <scope>NUCLEOTIDE SEQUENCE [LARGE SCALE GENOMIC DNA]</scope>
    <source>
        <strain evidence="8">JCA_2017</strain>
    </source>
</reference>
<dbReference type="EMBL" id="QJKJ01013645">
    <property type="protein sequence ID" value="RDX65977.1"/>
    <property type="molecule type" value="Genomic_DNA"/>
</dbReference>
<sequence>MAFQSPGSKLAVVHMHDWLVLLLLAAMDGVLNLVEPFHRYVGKEMMVDLMFPFKEDTIPMWGVPVHSLYFHPHYYLSCILLCQKGCLRSTPCNIGYYSLMLYFSLLLFYDFYAFGSLYHLTGMASLVWNLGLMFSSLITGVITDSIKDAVGRPRPNFFQRCFPDKIPVFLREYYLFSFDFIFAFTFNHQNCRLVFSMFPVFDKDTGDVICHGIKAVIKEGYKRSFAGLGFLSWYLSGKIRVFDRRGHIGKLCIVLLPLLIAALVGITRVDDYWHHWTDVFAGGIIGLTVSSICYLLLFPFPTLAHGWAPHAFFHKMVEDECSTQQGSESHASRLDELPLQMEQLESGTRYMIFGSSVGSQLTF</sequence>
<comment type="caution">
    <text evidence="8">The sequence shown here is derived from an EMBL/GenBank/DDBJ whole genome shotgun (WGS) entry which is preliminary data.</text>
</comment>
<comment type="subcellular location">
    <subcellularLocation>
        <location evidence="1">Membrane</location>
        <topology evidence="1">Multi-pass membrane protein</topology>
    </subcellularLocation>
</comment>
<name>A0A371EIU1_MUCPR</name>
<dbReference type="SUPFAM" id="SSF48317">
    <property type="entry name" value="Acid phosphatase/Vanadium-dependent haloperoxidase"/>
    <property type="match status" value="1"/>
</dbReference>
<dbReference type="Proteomes" id="UP000257109">
    <property type="component" value="Unassembled WGS sequence"/>
</dbReference>
<accession>A0A371EIU1</accession>
<dbReference type="GO" id="GO:0046839">
    <property type="term" value="P:phospholipid dephosphorylation"/>
    <property type="evidence" value="ECO:0007669"/>
    <property type="project" value="TreeGrafter"/>
</dbReference>
<feature type="domain" description="Phosphatidic acid phosphatase type 2/haloperoxidase" evidence="7">
    <location>
        <begin position="224"/>
        <end position="297"/>
    </location>
</feature>
<evidence type="ECO:0000313" key="9">
    <source>
        <dbReference type="Proteomes" id="UP000257109"/>
    </source>
</evidence>
<evidence type="ECO:0000256" key="5">
    <source>
        <dbReference type="ARBA" id="ARBA00023136"/>
    </source>
</evidence>
<protein>
    <submittedName>
        <fullName evidence="8">Lipid phosphate phosphatase 4</fullName>
    </submittedName>
</protein>
<dbReference type="GO" id="GO:0008195">
    <property type="term" value="F:phosphatidate phosphatase activity"/>
    <property type="evidence" value="ECO:0007669"/>
    <property type="project" value="TreeGrafter"/>
</dbReference>
<dbReference type="GO" id="GO:0006644">
    <property type="term" value="P:phospholipid metabolic process"/>
    <property type="evidence" value="ECO:0007669"/>
    <property type="project" value="InterPro"/>
</dbReference>
<dbReference type="AlphaFoldDB" id="A0A371EIU1"/>
<evidence type="ECO:0000256" key="6">
    <source>
        <dbReference type="SAM" id="Phobius"/>
    </source>
</evidence>
<dbReference type="PANTHER" id="PTHR10165:SF91">
    <property type="entry name" value="LIPID PHOSPHATE PHOSPHATASE-LIKE PROTEIN"/>
    <property type="match status" value="1"/>
</dbReference>
<comment type="similarity">
    <text evidence="2">Belongs to the PA-phosphatase related phosphoesterase family.</text>
</comment>
<feature type="transmembrane region" description="Helical" evidence="6">
    <location>
        <begin position="126"/>
        <end position="146"/>
    </location>
</feature>
<feature type="non-terminal residue" evidence="8">
    <location>
        <position position="1"/>
    </location>
</feature>
<evidence type="ECO:0000256" key="2">
    <source>
        <dbReference type="ARBA" id="ARBA00008816"/>
    </source>
</evidence>
<dbReference type="Pfam" id="PF01569">
    <property type="entry name" value="PAP2"/>
    <property type="match status" value="1"/>
</dbReference>
<dbReference type="OrthoDB" id="10030083at2759"/>
<dbReference type="GO" id="GO:0016020">
    <property type="term" value="C:membrane"/>
    <property type="evidence" value="ECO:0007669"/>
    <property type="project" value="UniProtKB-SubCell"/>
</dbReference>
<evidence type="ECO:0000259" key="7">
    <source>
        <dbReference type="Pfam" id="PF01569"/>
    </source>
</evidence>
<proteinExistence type="inferred from homology"/>
<dbReference type="Gene3D" id="1.20.144.10">
    <property type="entry name" value="Phosphatidic acid phosphatase type 2/haloperoxidase"/>
    <property type="match status" value="2"/>
</dbReference>
<dbReference type="STRING" id="157652.A0A371EIU1"/>
<evidence type="ECO:0000256" key="1">
    <source>
        <dbReference type="ARBA" id="ARBA00004141"/>
    </source>
</evidence>
<gene>
    <name evidence="8" type="primary">LPP4</name>
    <name evidence="8" type="ORF">CR513_55307</name>
</gene>
<organism evidence="8 9">
    <name type="scientific">Mucuna pruriens</name>
    <name type="common">Velvet bean</name>
    <name type="synonym">Dolichos pruriens</name>
    <dbReference type="NCBI Taxonomy" id="157652"/>
    <lineage>
        <taxon>Eukaryota</taxon>
        <taxon>Viridiplantae</taxon>
        <taxon>Streptophyta</taxon>
        <taxon>Embryophyta</taxon>
        <taxon>Tracheophyta</taxon>
        <taxon>Spermatophyta</taxon>
        <taxon>Magnoliopsida</taxon>
        <taxon>eudicotyledons</taxon>
        <taxon>Gunneridae</taxon>
        <taxon>Pentapetalae</taxon>
        <taxon>rosids</taxon>
        <taxon>fabids</taxon>
        <taxon>Fabales</taxon>
        <taxon>Fabaceae</taxon>
        <taxon>Papilionoideae</taxon>
        <taxon>50 kb inversion clade</taxon>
        <taxon>NPAAA clade</taxon>
        <taxon>indigoferoid/millettioid clade</taxon>
        <taxon>Phaseoleae</taxon>
        <taxon>Mucuna</taxon>
    </lineage>
</organism>
<keyword evidence="4 6" id="KW-1133">Transmembrane helix</keyword>
<dbReference type="InterPro" id="IPR043216">
    <property type="entry name" value="PAP-like"/>
</dbReference>
<dbReference type="InterPro" id="IPR036938">
    <property type="entry name" value="PAP2/HPO_sf"/>
</dbReference>
<dbReference type="PANTHER" id="PTHR10165">
    <property type="entry name" value="LIPID PHOSPHATE PHOSPHATASE"/>
    <property type="match status" value="1"/>
</dbReference>
<keyword evidence="5 6" id="KW-0472">Membrane</keyword>
<dbReference type="CDD" id="cd03390">
    <property type="entry name" value="PAP2_containing_1_like"/>
    <property type="match status" value="1"/>
</dbReference>
<feature type="transmembrane region" description="Helical" evidence="6">
    <location>
        <begin position="18"/>
        <end position="38"/>
    </location>
</feature>
<evidence type="ECO:0000313" key="8">
    <source>
        <dbReference type="EMBL" id="RDX65977.1"/>
    </source>
</evidence>
<evidence type="ECO:0000256" key="4">
    <source>
        <dbReference type="ARBA" id="ARBA00022989"/>
    </source>
</evidence>